<evidence type="ECO:0000313" key="3">
    <source>
        <dbReference type="Proteomes" id="UP000005536"/>
    </source>
</evidence>
<dbReference type="EMBL" id="ADBF01000009">
    <property type="protein sequence ID" value="EFE50828.1"/>
    <property type="molecule type" value="Genomic_DNA"/>
</dbReference>
<gene>
    <name evidence="2" type="ORF">NEIELOOT_00347</name>
</gene>
<dbReference type="AlphaFoldDB" id="D4DMS3"/>
<sequence>MKNCSQGSNRAMSRRIRHPLSDEGRSSFQTAFPRCGRPSERVIR</sequence>
<reference evidence="2 3" key="1">
    <citation type="submission" date="2010-02" db="EMBL/GenBank/DDBJ databases">
        <authorList>
            <person name="Weinstock G."/>
            <person name="Sodergren E."/>
            <person name="Clifton S."/>
            <person name="Fulton L."/>
            <person name="Fulton B."/>
            <person name="Courtney L."/>
            <person name="Fronick C."/>
            <person name="Harrison M."/>
            <person name="Strong C."/>
            <person name="Farmer C."/>
            <person name="Delahaunty K."/>
            <person name="Markovic C."/>
            <person name="Hall O."/>
            <person name="Minx P."/>
            <person name="Tomlinson C."/>
            <person name="Mitreva M."/>
            <person name="Nelson J."/>
            <person name="Hou S."/>
            <person name="Wollam A."/>
            <person name="Pepin K.H."/>
            <person name="Johnson M."/>
            <person name="Bhonagiri V."/>
            <person name="Zhang X."/>
            <person name="Suruliraj S."/>
            <person name="Warren W."/>
            <person name="Chinwalla A."/>
            <person name="Mardis E.R."/>
            <person name="Wilson R.K."/>
        </authorList>
    </citation>
    <scope>NUCLEOTIDE SEQUENCE [LARGE SCALE GENOMIC DNA]</scope>
    <source>
        <strain evidence="2 3">ATCC 29315</strain>
    </source>
</reference>
<feature type="region of interest" description="Disordered" evidence="1">
    <location>
        <begin position="1"/>
        <end position="44"/>
    </location>
</feature>
<feature type="compositionally biased region" description="Polar residues" evidence="1">
    <location>
        <begin position="1"/>
        <end position="11"/>
    </location>
</feature>
<accession>D4DMS3</accession>
<organism evidence="2 3">
    <name type="scientific">Neisseria elongata subsp. glycolytica ATCC 29315</name>
    <dbReference type="NCBI Taxonomy" id="546263"/>
    <lineage>
        <taxon>Bacteria</taxon>
        <taxon>Pseudomonadati</taxon>
        <taxon>Pseudomonadota</taxon>
        <taxon>Betaproteobacteria</taxon>
        <taxon>Neisseriales</taxon>
        <taxon>Neisseriaceae</taxon>
        <taxon>Neisseria</taxon>
    </lineage>
</organism>
<name>D4DMS3_NEIEG</name>
<proteinExistence type="predicted"/>
<comment type="caution">
    <text evidence="2">The sequence shown here is derived from an EMBL/GenBank/DDBJ whole genome shotgun (WGS) entry which is preliminary data.</text>
</comment>
<evidence type="ECO:0000256" key="1">
    <source>
        <dbReference type="SAM" id="MobiDB-lite"/>
    </source>
</evidence>
<evidence type="ECO:0000313" key="2">
    <source>
        <dbReference type="EMBL" id="EFE50828.1"/>
    </source>
</evidence>
<dbReference type="Proteomes" id="UP000005536">
    <property type="component" value="Unassembled WGS sequence"/>
</dbReference>
<protein>
    <submittedName>
        <fullName evidence="2">Uncharacterized protein</fullName>
    </submittedName>
</protein>